<dbReference type="Gene3D" id="1.25.40.10">
    <property type="entry name" value="Tetratricopeptide repeat domain"/>
    <property type="match status" value="1"/>
</dbReference>
<evidence type="ECO:0000256" key="3">
    <source>
        <dbReference type="PROSITE-ProRule" id="PRU00708"/>
    </source>
</evidence>
<keyword evidence="2" id="KW-0677">Repeat</keyword>
<dbReference type="PANTHER" id="PTHR45717">
    <property type="entry name" value="OS12G0527900 PROTEIN"/>
    <property type="match status" value="1"/>
</dbReference>
<evidence type="ECO:0000256" key="1">
    <source>
        <dbReference type="ARBA" id="ARBA00007626"/>
    </source>
</evidence>
<name>R0GL76_9BRAS</name>
<dbReference type="InterPro" id="IPR011990">
    <property type="entry name" value="TPR-like_helical_dom_sf"/>
</dbReference>
<evidence type="ECO:0000256" key="2">
    <source>
        <dbReference type="ARBA" id="ARBA00022737"/>
    </source>
</evidence>
<dbReference type="PROSITE" id="PS51375">
    <property type="entry name" value="PPR"/>
    <property type="match status" value="1"/>
</dbReference>
<evidence type="ECO:0000313" key="5">
    <source>
        <dbReference type="Proteomes" id="UP000029121"/>
    </source>
</evidence>
<accession>R0GL76</accession>
<dbReference type="GO" id="GO:0003729">
    <property type="term" value="F:mRNA binding"/>
    <property type="evidence" value="ECO:0007669"/>
    <property type="project" value="UniProtKB-ARBA"/>
</dbReference>
<dbReference type="GO" id="GO:0005739">
    <property type="term" value="C:mitochondrion"/>
    <property type="evidence" value="ECO:0007669"/>
    <property type="project" value="TreeGrafter"/>
</dbReference>
<dbReference type="AlphaFoldDB" id="R0GL76"/>
<dbReference type="eggNOG" id="KOG4197">
    <property type="taxonomic scope" value="Eukaryota"/>
</dbReference>
<dbReference type="EMBL" id="KB870805">
    <property type="protein sequence ID" value="EOA36727.1"/>
    <property type="molecule type" value="Genomic_DNA"/>
</dbReference>
<sequence length="208" mass="24537">MIRARILQQQSRRILANYGIKNCLSTRRTYQTVSAMKAHLERWRRDQGDQVMPSYASEWMCEEKVFNIFSKDYADRLQLVDIVLGLEETEKFFKTIPENMRDYSVYDSLLTCYAKSPKTLDKAEATFEKMRDLGFLFKPSPFQSMINLYGRVNKKHMVKKLEREAIENNVHMNKNTDVLSLCRTYKGGMYSVLNHIKKRGKMMDDECL</sequence>
<dbReference type="InterPro" id="IPR002885">
    <property type="entry name" value="PPR_rpt"/>
</dbReference>
<gene>
    <name evidence="4" type="ORF">CARUB_v10012452mg</name>
</gene>
<reference evidence="5" key="1">
    <citation type="journal article" date="2013" name="Nat. Genet.">
        <title>The Capsella rubella genome and the genomic consequences of rapid mating system evolution.</title>
        <authorList>
            <person name="Slotte T."/>
            <person name="Hazzouri K.M."/>
            <person name="Agren J.A."/>
            <person name="Koenig D."/>
            <person name="Maumus F."/>
            <person name="Guo Y.L."/>
            <person name="Steige K."/>
            <person name="Platts A.E."/>
            <person name="Escobar J.S."/>
            <person name="Newman L.K."/>
            <person name="Wang W."/>
            <person name="Mandakova T."/>
            <person name="Vello E."/>
            <person name="Smith L.M."/>
            <person name="Henz S.R."/>
            <person name="Steffen J."/>
            <person name="Takuno S."/>
            <person name="Brandvain Y."/>
            <person name="Coop G."/>
            <person name="Andolfatto P."/>
            <person name="Hu T.T."/>
            <person name="Blanchette M."/>
            <person name="Clark R.M."/>
            <person name="Quesneville H."/>
            <person name="Nordborg M."/>
            <person name="Gaut B.S."/>
            <person name="Lysak M.A."/>
            <person name="Jenkins J."/>
            <person name="Grimwood J."/>
            <person name="Chapman J."/>
            <person name="Prochnik S."/>
            <person name="Shu S."/>
            <person name="Rokhsar D."/>
            <person name="Schmutz J."/>
            <person name="Weigel D."/>
            <person name="Wright S.I."/>
        </authorList>
    </citation>
    <scope>NUCLEOTIDE SEQUENCE [LARGE SCALE GENOMIC DNA]</scope>
    <source>
        <strain evidence="5">cv. Monte Gargano</strain>
    </source>
</reference>
<feature type="repeat" description="PPR" evidence="3">
    <location>
        <begin position="102"/>
        <end position="137"/>
    </location>
</feature>
<keyword evidence="5" id="KW-1185">Reference proteome</keyword>
<comment type="similarity">
    <text evidence="1">Belongs to the PPR family. P subfamily.</text>
</comment>
<organism evidence="4 5">
    <name type="scientific">Capsella rubella</name>
    <dbReference type="NCBI Taxonomy" id="81985"/>
    <lineage>
        <taxon>Eukaryota</taxon>
        <taxon>Viridiplantae</taxon>
        <taxon>Streptophyta</taxon>
        <taxon>Embryophyta</taxon>
        <taxon>Tracheophyta</taxon>
        <taxon>Spermatophyta</taxon>
        <taxon>Magnoliopsida</taxon>
        <taxon>eudicotyledons</taxon>
        <taxon>Gunneridae</taxon>
        <taxon>Pentapetalae</taxon>
        <taxon>rosids</taxon>
        <taxon>malvids</taxon>
        <taxon>Brassicales</taxon>
        <taxon>Brassicaceae</taxon>
        <taxon>Camelineae</taxon>
        <taxon>Capsella</taxon>
    </lineage>
</organism>
<protein>
    <recommendedName>
        <fullName evidence="6">Pentacotripeptide-repeat region of PRORP domain-containing protein</fullName>
    </recommendedName>
</protein>
<dbReference type="Proteomes" id="UP000029121">
    <property type="component" value="Unassembled WGS sequence"/>
</dbReference>
<dbReference type="STRING" id="81985.R0GL76"/>
<proteinExistence type="inferred from homology"/>
<feature type="non-terminal residue" evidence="4">
    <location>
        <position position="208"/>
    </location>
</feature>
<evidence type="ECO:0000313" key="4">
    <source>
        <dbReference type="EMBL" id="EOA36727.1"/>
    </source>
</evidence>
<dbReference type="PANTHER" id="PTHR45717:SF18">
    <property type="entry name" value="PENTACOTRIPEPTIDE-REPEAT REGION OF PRORP DOMAIN-CONTAINING PROTEIN"/>
    <property type="match status" value="1"/>
</dbReference>
<evidence type="ECO:0008006" key="6">
    <source>
        <dbReference type="Google" id="ProtNLM"/>
    </source>
</evidence>